<dbReference type="InterPro" id="IPR050259">
    <property type="entry name" value="SDR"/>
</dbReference>
<dbReference type="PRINTS" id="PR00081">
    <property type="entry name" value="GDHRDH"/>
</dbReference>
<dbReference type="Gene3D" id="3.40.50.720">
    <property type="entry name" value="NAD(P)-binding Rossmann-like Domain"/>
    <property type="match status" value="1"/>
</dbReference>
<gene>
    <name evidence="2" type="ORF">A3A04_00650</name>
</gene>
<dbReference type="InterPro" id="IPR002347">
    <property type="entry name" value="SDR_fam"/>
</dbReference>
<dbReference type="Proteomes" id="UP000178517">
    <property type="component" value="Unassembled WGS sequence"/>
</dbReference>
<dbReference type="FunFam" id="3.40.50.720:FF:000084">
    <property type="entry name" value="Short-chain dehydrogenase reductase"/>
    <property type="match status" value="1"/>
</dbReference>
<dbReference type="CDD" id="cd05233">
    <property type="entry name" value="SDR_c"/>
    <property type="match status" value="1"/>
</dbReference>
<sequence length="270" mass="29597">MNCGIRGRVALITGSSRGIGKASAVALAKEGAHVIITGRDKSKLRIVKQEIIKEIGLGITIHSVQVDFMDSVQIEKLFSFIYSTYGSLDILVNNVGGALRFRHFDELTDEMWRETLDFNLMSMVRVTRIAIPLLKKSTQPRIINISSNVGRQPGVMNPDYGAAKAGMIYLNKYLSNDLGKYGITVNVVTLSTVEGDAWDRSVENMSGYKGVDAENAEKLFLEEVVSKMVLKKPGKPEDIANLVVFLASKQARFITGTCIAVDGGTIKSMF</sequence>
<evidence type="ECO:0000256" key="1">
    <source>
        <dbReference type="ARBA" id="ARBA00006484"/>
    </source>
</evidence>
<dbReference type="Pfam" id="PF13561">
    <property type="entry name" value="adh_short_C2"/>
    <property type="match status" value="1"/>
</dbReference>
<comment type="similarity">
    <text evidence="1">Belongs to the short-chain dehydrogenases/reductases (SDR) family.</text>
</comment>
<protein>
    <recommendedName>
        <fullName evidence="4">Short-chain dehydrogenase</fullName>
    </recommendedName>
</protein>
<evidence type="ECO:0008006" key="4">
    <source>
        <dbReference type="Google" id="ProtNLM"/>
    </source>
</evidence>
<evidence type="ECO:0000313" key="3">
    <source>
        <dbReference type="Proteomes" id="UP000178517"/>
    </source>
</evidence>
<proteinExistence type="inferred from homology"/>
<reference evidence="2 3" key="1">
    <citation type="journal article" date="2016" name="Nat. Commun.">
        <title>Thousands of microbial genomes shed light on interconnected biogeochemical processes in an aquifer system.</title>
        <authorList>
            <person name="Anantharaman K."/>
            <person name="Brown C.T."/>
            <person name="Hug L.A."/>
            <person name="Sharon I."/>
            <person name="Castelle C.J."/>
            <person name="Probst A.J."/>
            <person name="Thomas B.C."/>
            <person name="Singh A."/>
            <person name="Wilkins M.J."/>
            <person name="Karaoz U."/>
            <person name="Brodie E.L."/>
            <person name="Williams K.H."/>
            <person name="Hubbard S.S."/>
            <person name="Banfield J.F."/>
        </authorList>
    </citation>
    <scope>NUCLEOTIDE SEQUENCE [LARGE SCALE GENOMIC DNA]</scope>
</reference>
<dbReference type="AlphaFoldDB" id="A0A1G1ZNF1"/>
<dbReference type="PANTHER" id="PTHR42879:SF6">
    <property type="entry name" value="NADPH-DEPENDENT REDUCTASE BACG"/>
    <property type="match status" value="1"/>
</dbReference>
<dbReference type="PRINTS" id="PR00080">
    <property type="entry name" value="SDRFAMILY"/>
</dbReference>
<dbReference type="SUPFAM" id="SSF51735">
    <property type="entry name" value="NAD(P)-binding Rossmann-fold domains"/>
    <property type="match status" value="1"/>
</dbReference>
<dbReference type="InterPro" id="IPR036291">
    <property type="entry name" value="NAD(P)-bd_dom_sf"/>
</dbReference>
<dbReference type="STRING" id="1798406.A3A04_00650"/>
<dbReference type="PANTHER" id="PTHR42879">
    <property type="entry name" value="3-OXOACYL-(ACYL-CARRIER-PROTEIN) REDUCTASE"/>
    <property type="match status" value="1"/>
</dbReference>
<name>A0A1G1ZNF1_9BACT</name>
<comment type="caution">
    <text evidence="2">The sequence shown here is derived from an EMBL/GenBank/DDBJ whole genome shotgun (WGS) entry which is preliminary data.</text>
</comment>
<evidence type="ECO:0000313" key="2">
    <source>
        <dbReference type="EMBL" id="OGY66061.1"/>
    </source>
</evidence>
<organism evidence="2 3">
    <name type="scientific">Candidatus Harrisonbacteria bacterium RIFCSPLOWO2_01_FULL_40_28</name>
    <dbReference type="NCBI Taxonomy" id="1798406"/>
    <lineage>
        <taxon>Bacteria</taxon>
        <taxon>Candidatus Harrisoniibacteriota</taxon>
    </lineage>
</organism>
<accession>A0A1G1ZNF1</accession>
<dbReference type="EMBL" id="MHJI01000010">
    <property type="protein sequence ID" value="OGY66061.1"/>
    <property type="molecule type" value="Genomic_DNA"/>
</dbReference>